<feature type="domain" description="SLH" evidence="3">
    <location>
        <begin position="82"/>
        <end position="145"/>
    </location>
</feature>
<sequence length="580" mass="61713">MRQRFKKAVLMSLVFCLFPGLMLNSFAFSDMSGHWAEDVVSKWAGKEVVKGLPDDTFRPDANITRAEFVTIVGNVMKYVNKSSEEFVDVPETEWYAEHVAKAVAAGVTTGVGNGKFAPKNSITRQEAAVMIYRAFRLQVKNKNAADKFSDAGLIATWAKDAVSALTEKGYVTGRPGNRFAPLDYITRAEALKIIDNILDDIVNNSGEYSGDISENLLVNTGDVTLKGMTVKGTLYLAEGIGDGNVTLDNVTVHGDILVYGGGENSIKLKDTVVDGNLYVLKYDGKVRIVAAGNTVVNNTQVLSGVNLEEKDLTSEGFGKVEVISADPGEEVVLDGDFDEVSVTASGSKLKLKNGTIGTLNMENDATGSVIELDEGTVVNTVLFDTAAGISGNGTVKNAVVKADHVILDIVPENFTVYKGFTARVGGNEVVGDYVPESEPAPAPVAIVPKSVSVTIKTGEGFKTLTAENITKKNGLYVAEFSLKSYDDNTQLFSAKIEAEPQDVVLTLTAVNGISLSTNGTGVNAEIIENVSDITVKSLIGAESVSLGTIRSLVGGGVVYIDGYLKKDGYTDVPVRLILAV</sequence>
<organism evidence="4 5">
    <name type="scientific">Thermoclostridium stercorarium subsp. thermolacticum DSM 2910</name>
    <dbReference type="NCBI Taxonomy" id="1121336"/>
    <lineage>
        <taxon>Bacteria</taxon>
        <taxon>Bacillati</taxon>
        <taxon>Bacillota</taxon>
        <taxon>Clostridia</taxon>
        <taxon>Eubacteriales</taxon>
        <taxon>Oscillospiraceae</taxon>
        <taxon>Thermoclostridium</taxon>
    </lineage>
</organism>
<feature type="domain" description="SLH" evidence="3">
    <location>
        <begin position="148"/>
        <end position="208"/>
    </location>
</feature>
<feature type="domain" description="SLH" evidence="3">
    <location>
        <begin position="23"/>
        <end position="81"/>
    </location>
</feature>
<evidence type="ECO:0000256" key="2">
    <source>
        <dbReference type="SAM" id="SignalP"/>
    </source>
</evidence>
<dbReference type="InterPro" id="IPR051465">
    <property type="entry name" value="Cell_Envelope_Struct_Comp"/>
</dbReference>
<feature type="chain" id="PRO_5008532671" description="SLH domain-containing protein" evidence="2">
    <location>
        <begin position="28"/>
        <end position="580"/>
    </location>
</feature>
<dbReference type="Pfam" id="PF00395">
    <property type="entry name" value="SLH"/>
    <property type="match status" value="3"/>
</dbReference>
<protein>
    <recommendedName>
        <fullName evidence="3">SLH domain-containing protein</fullName>
    </recommendedName>
</protein>
<dbReference type="PROSITE" id="PS51272">
    <property type="entry name" value="SLH"/>
    <property type="match status" value="3"/>
</dbReference>
<dbReference type="OrthoDB" id="2744137at2"/>
<dbReference type="PANTHER" id="PTHR43308:SF5">
    <property type="entry name" value="S-LAYER PROTEIN _ PEPTIDOGLYCAN ENDO-BETA-N-ACETYLGLUCOSAMINIDASE"/>
    <property type="match status" value="1"/>
</dbReference>
<reference evidence="4 5" key="1">
    <citation type="submission" date="2016-02" db="EMBL/GenBank/DDBJ databases">
        <title>Comparison of Clostridium stercorarium subspecies using comparative genomics and transcriptomics.</title>
        <authorList>
            <person name="Schellenberg J."/>
            <person name="Thallinger G."/>
            <person name="Levin D.B."/>
            <person name="Zhang X."/>
            <person name="Alvare G."/>
            <person name="Fristensky B."/>
            <person name="Sparling R."/>
        </authorList>
    </citation>
    <scope>NUCLEOTIDE SEQUENCE [LARGE SCALE GENOMIC DNA]</scope>
    <source>
        <strain evidence="4 5">DSM 2910</strain>
    </source>
</reference>
<evidence type="ECO:0000259" key="3">
    <source>
        <dbReference type="PROSITE" id="PS51272"/>
    </source>
</evidence>
<evidence type="ECO:0000313" key="5">
    <source>
        <dbReference type="Proteomes" id="UP000092971"/>
    </source>
</evidence>
<evidence type="ECO:0000313" key="4">
    <source>
        <dbReference type="EMBL" id="ANW97748.1"/>
    </source>
</evidence>
<feature type="signal peptide" evidence="2">
    <location>
        <begin position="1"/>
        <end position="27"/>
    </location>
</feature>
<dbReference type="PANTHER" id="PTHR43308">
    <property type="entry name" value="OUTER MEMBRANE PROTEIN ALPHA-RELATED"/>
    <property type="match status" value="1"/>
</dbReference>
<accession>A0A1B1YAH9</accession>
<keyword evidence="1" id="KW-0677">Repeat</keyword>
<dbReference type="Proteomes" id="UP000092971">
    <property type="component" value="Chromosome"/>
</dbReference>
<dbReference type="AlphaFoldDB" id="A0A1B1YAH9"/>
<keyword evidence="2" id="KW-0732">Signal</keyword>
<proteinExistence type="predicted"/>
<name>A0A1B1YAH9_THEST</name>
<dbReference type="InterPro" id="IPR001119">
    <property type="entry name" value="SLH_dom"/>
</dbReference>
<gene>
    <name evidence="4" type="ORF">CSTERTH_01225</name>
</gene>
<dbReference type="EMBL" id="CP014672">
    <property type="protein sequence ID" value="ANW97748.1"/>
    <property type="molecule type" value="Genomic_DNA"/>
</dbReference>
<dbReference type="RefSeq" id="WP_015357938.1">
    <property type="nucleotide sequence ID" value="NZ_CP014672.1"/>
</dbReference>
<evidence type="ECO:0000256" key="1">
    <source>
        <dbReference type="ARBA" id="ARBA00022737"/>
    </source>
</evidence>